<evidence type="ECO:0000313" key="11">
    <source>
        <dbReference type="EnsemblPlants" id="Bra002689.1-P"/>
    </source>
</evidence>
<dbReference type="InParanoid" id="M4CEQ8"/>
<name>M4CEQ8_BRACM</name>
<evidence type="ECO:0000256" key="1">
    <source>
        <dbReference type="ARBA" id="ARBA00001936"/>
    </source>
</evidence>
<reference evidence="11 12" key="1">
    <citation type="journal article" date="2011" name="Nat. Genet.">
        <title>The genome of the mesopolyploid crop species Brassica rapa.</title>
        <authorList>
            <consortium name="Brassica rapa Genome Sequencing Project Consortium"/>
            <person name="Wang X."/>
            <person name="Wang H."/>
            <person name="Wang J."/>
            <person name="Sun R."/>
            <person name="Wu J."/>
            <person name="Liu S."/>
            <person name="Bai Y."/>
            <person name="Mun J.H."/>
            <person name="Bancroft I."/>
            <person name="Cheng F."/>
            <person name="Huang S."/>
            <person name="Li X."/>
            <person name="Hua W."/>
            <person name="Wang J."/>
            <person name="Wang X."/>
            <person name="Freeling M."/>
            <person name="Pires J.C."/>
            <person name="Paterson A.H."/>
            <person name="Chalhoub B."/>
            <person name="Wang B."/>
            <person name="Hayward A."/>
            <person name="Sharpe A.G."/>
            <person name="Park B.S."/>
            <person name="Weisshaar B."/>
            <person name="Liu B."/>
            <person name="Li B."/>
            <person name="Liu B."/>
            <person name="Tong C."/>
            <person name="Song C."/>
            <person name="Duran C."/>
            <person name="Peng C."/>
            <person name="Geng C."/>
            <person name="Koh C."/>
            <person name="Lin C."/>
            <person name="Edwards D."/>
            <person name="Mu D."/>
            <person name="Shen D."/>
            <person name="Soumpourou E."/>
            <person name="Li F."/>
            <person name="Fraser F."/>
            <person name="Conant G."/>
            <person name="Lassalle G."/>
            <person name="King G.J."/>
            <person name="Bonnema G."/>
            <person name="Tang H."/>
            <person name="Wang H."/>
            <person name="Belcram H."/>
            <person name="Zhou H."/>
            <person name="Hirakawa H."/>
            <person name="Abe H."/>
            <person name="Guo H."/>
            <person name="Wang H."/>
            <person name="Jin H."/>
            <person name="Parkin I.A."/>
            <person name="Batley J."/>
            <person name="Kim J.S."/>
            <person name="Just J."/>
            <person name="Li J."/>
            <person name="Xu J."/>
            <person name="Deng J."/>
            <person name="Kim J.A."/>
            <person name="Li J."/>
            <person name="Yu J."/>
            <person name="Meng J."/>
            <person name="Wang J."/>
            <person name="Min J."/>
            <person name="Poulain J."/>
            <person name="Wang J."/>
            <person name="Hatakeyama K."/>
            <person name="Wu K."/>
            <person name="Wang L."/>
            <person name="Fang L."/>
            <person name="Trick M."/>
            <person name="Links M.G."/>
            <person name="Zhao M."/>
            <person name="Jin M."/>
            <person name="Ramchiary N."/>
            <person name="Drou N."/>
            <person name="Berkman P.J."/>
            <person name="Cai Q."/>
            <person name="Huang Q."/>
            <person name="Li R."/>
            <person name="Tabata S."/>
            <person name="Cheng S."/>
            <person name="Zhang S."/>
            <person name="Zhang S."/>
            <person name="Huang S."/>
            <person name="Sato S."/>
            <person name="Sun S."/>
            <person name="Kwon S.J."/>
            <person name="Choi S.R."/>
            <person name="Lee T.H."/>
            <person name="Fan W."/>
            <person name="Zhao X."/>
            <person name="Tan X."/>
            <person name="Xu X."/>
            <person name="Wang Y."/>
            <person name="Qiu Y."/>
            <person name="Yin Y."/>
            <person name="Li Y."/>
            <person name="Du Y."/>
            <person name="Liao Y."/>
            <person name="Lim Y."/>
            <person name="Narusaka Y."/>
            <person name="Wang Y."/>
            <person name="Wang Z."/>
            <person name="Li Z."/>
            <person name="Wang Z."/>
            <person name="Xiong Z."/>
            <person name="Zhang Z."/>
        </authorList>
    </citation>
    <scope>NUCLEOTIDE SEQUENCE [LARGE SCALE GENOMIC DNA]</scope>
    <source>
        <strain evidence="11 12">cv. Chiifu-401-42</strain>
    </source>
</reference>
<feature type="compositionally biased region" description="Low complexity" evidence="9">
    <location>
        <begin position="29"/>
        <end position="40"/>
    </location>
</feature>
<evidence type="ECO:0000256" key="9">
    <source>
        <dbReference type="SAM" id="MobiDB-lite"/>
    </source>
</evidence>
<dbReference type="Proteomes" id="UP000011750">
    <property type="component" value="Chromosome A10"/>
</dbReference>
<evidence type="ECO:0000256" key="6">
    <source>
        <dbReference type="ARBA" id="ARBA00022842"/>
    </source>
</evidence>
<reference evidence="11 12" key="2">
    <citation type="journal article" date="2018" name="Hortic Res">
        <title>Improved Brassica rapa reference genome by single-molecule sequencing and chromosome conformation capture technologies.</title>
        <authorList>
            <person name="Zhang L."/>
            <person name="Cai X."/>
            <person name="Wu J."/>
            <person name="Liu M."/>
            <person name="Grob S."/>
            <person name="Cheng F."/>
            <person name="Liang J."/>
            <person name="Cai C."/>
            <person name="Liu Z."/>
            <person name="Liu B."/>
            <person name="Wang F."/>
            <person name="Li S."/>
            <person name="Liu F."/>
            <person name="Li X."/>
            <person name="Cheng L."/>
            <person name="Yang W."/>
            <person name="Li M.H."/>
            <person name="Grossniklaus U."/>
            <person name="Zheng H."/>
            <person name="Wang X."/>
        </authorList>
    </citation>
    <scope>NUCLEOTIDE SEQUENCE [LARGE SCALE GENOMIC DNA]</scope>
    <source>
        <strain evidence="11 12">cv. Chiifu-401-42</strain>
    </source>
</reference>
<evidence type="ECO:0000256" key="5">
    <source>
        <dbReference type="ARBA" id="ARBA00022801"/>
    </source>
</evidence>
<keyword evidence="6" id="KW-0460">Magnesium</keyword>
<keyword evidence="4" id="KW-0479">Metal-binding</keyword>
<dbReference type="InterPro" id="IPR036457">
    <property type="entry name" value="PPM-type-like_dom_sf"/>
</dbReference>
<evidence type="ECO:0000256" key="3">
    <source>
        <dbReference type="ARBA" id="ARBA00013081"/>
    </source>
</evidence>
<dbReference type="GO" id="GO:0004722">
    <property type="term" value="F:protein serine/threonine phosphatase activity"/>
    <property type="evidence" value="ECO:0007669"/>
    <property type="project" value="UniProtKB-EC"/>
</dbReference>
<dbReference type="eggNOG" id="KOG0700">
    <property type="taxonomic scope" value="Eukaryota"/>
</dbReference>
<feature type="domain" description="PPM-type phosphatase" evidence="10">
    <location>
        <begin position="115"/>
        <end position="188"/>
    </location>
</feature>
<evidence type="ECO:0000256" key="8">
    <source>
        <dbReference type="ARBA" id="ARBA00023211"/>
    </source>
</evidence>
<dbReference type="PROSITE" id="PS51746">
    <property type="entry name" value="PPM_2"/>
    <property type="match status" value="1"/>
</dbReference>
<comment type="cofactor">
    <cofactor evidence="1">
        <name>Mn(2+)</name>
        <dbReference type="ChEBI" id="CHEBI:29035"/>
    </cofactor>
</comment>
<dbReference type="Gramene" id="Bra002689.1">
    <property type="protein sequence ID" value="Bra002689.1-P"/>
    <property type="gene ID" value="Bra002689"/>
</dbReference>
<sequence length="188" mass="20634">MDSKEKEDHVKSLITSREMLLKLQQNIETATTGPSASTSADLQNLSNEIQKHLMKTAATAQDPNKPDPSKATSHIKDELDKVFTVEEVGHKCDLCGRDLASDPERPNVSLRSLQEISARSNQGHLTFNNPAVQGTFVGVYDGHGGPEGSRFIADNLFPNLKKFAFEGGEVSEEVMRNAFAETDEDFLS</sequence>
<evidence type="ECO:0000313" key="12">
    <source>
        <dbReference type="Proteomes" id="UP000011750"/>
    </source>
</evidence>
<dbReference type="EC" id="3.1.3.16" evidence="3"/>
<reference evidence="11" key="3">
    <citation type="submission" date="2023-03" db="UniProtKB">
        <authorList>
            <consortium name="EnsemblPlants"/>
        </authorList>
    </citation>
    <scope>IDENTIFICATION</scope>
    <source>
        <strain evidence="11">cv. Chiifu-401-42</strain>
    </source>
</reference>
<keyword evidence="7" id="KW-0904">Protein phosphatase</keyword>
<organism evidence="11 12">
    <name type="scientific">Brassica campestris</name>
    <name type="common">Field mustard</name>
    <dbReference type="NCBI Taxonomy" id="3711"/>
    <lineage>
        <taxon>Eukaryota</taxon>
        <taxon>Viridiplantae</taxon>
        <taxon>Streptophyta</taxon>
        <taxon>Embryophyta</taxon>
        <taxon>Tracheophyta</taxon>
        <taxon>Spermatophyta</taxon>
        <taxon>Magnoliopsida</taxon>
        <taxon>eudicotyledons</taxon>
        <taxon>Gunneridae</taxon>
        <taxon>Pentapetalae</taxon>
        <taxon>rosids</taxon>
        <taxon>malvids</taxon>
        <taxon>Brassicales</taxon>
        <taxon>Brassicaceae</taxon>
        <taxon>Brassiceae</taxon>
        <taxon>Brassica</taxon>
    </lineage>
</organism>
<keyword evidence="5" id="KW-0378">Hydrolase</keyword>
<comment type="cofactor">
    <cofactor evidence="2">
        <name>Mg(2+)</name>
        <dbReference type="ChEBI" id="CHEBI:18420"/>
    </cofactor>
</comment>
<dbReference type="HOGENOM" id="CLU_1442968_0_0_1"/>
<dbReference type="PROSITE" id="PS01032">
    <property type="entry name" value="PPM_1"/>
    <property type="match status" value="1"/>
</dbReference>
<dbReference type="Gene3D" id="3.60.40.10">
    <property type="entry name" value="PPM-type phosphatase domain"/>
    <property type="match status" value="1"/>
</dbReference>
<proteinExistence type="predicted"/>
<dbReference type="EnsemblPlants" id="Bra002689.1">
    <property type="protein sequence ID" value="Bra002689.1-P"/>
    <property type="gene ID" value="Bra002689"/>
</dbReference>
<dbReference type="STRING" id="51351.M4CEQ8"/>
<dbReference type="InterPro" id="IPR000222">
    <property type="entry name" value="PP2C_BS"/>
</dbReference>
<dbReference type="InterPro" id="IPR001932">
    <property type="entry name" value="PPM-type_phosphatase-like_dom"/>
</dbReference>
<keyword evidence="8" id="KW-0464">Manganese</keyword>
<dbReference type="SUPFAM" id="SSF81606">
    <property type="entry name" value="PP2C-like"/>
    <property type="match status" value="1"/>
</dbReference>
<protein>
    <recommendedName>
        <fullName evidence="3">protein-serine/threonine phosphatase</fullName>
        <ecNumber evidence="3">3.1.3.16</ecNumber>
    </recommendedName>
</protein>
<dbReference type="AlphaFoldDB" id="M4CEQ8"/>
<accession>M4CEQ8</accession>
<evidence type="ECO:0000259" key="10">
    <source>
        <dbReference type="PROSITE" id="PS51746"/>
    </source>
</evidence>
<evidence type="ECO:0000256" key="4">
    <source>
        <dbReference type="ARBA" id="ARBA00022723"/>
    </source>
</evidence>
<dbReference type="GO" id="GO:0046872">
    <property type="term" value="F:metal ion binding"/>
    <property type="evidence" value="ECO:0007669"/>
    <property type="project" value="UniProtKB-KW"/>
</dbReference>
<feature type="region of interest" description="Disordered" evidence="9">
    <location>
        <begin position="28"/>
        <end position="72"/>
    </location>
</feature>
<evidence type="ECO:0000256" key="2">
    <source>
        <dbReference type="ARBA" id="ARBA00001946"/>
    </source>
</evidence>
<evidence type="ECO:0000256" key="7">
    <source>
        <dbReference type="ARBA" id="ARBA00022912"/>
    </source>
</evidence>
<keyword evidence="12" id="KW-1185">Reference proteome</keyword>
<dbReference type="FunCoup" id="M4CEQ8">
    <property type="interactions" value="29"/>
</dbReference>